<evidence type="ECO:0000256" key="4">
    <source>
        <dbReference type="PROSITE-ProRule" id="PRU00134"/>
    </source>
</evidence>
<keyword evidence="3" id="KW-0862">Zinc</keyword>
<keyword evidence="1" id="KW-0479">Metal-binding</keyword>
<dbReference type="InterPro" id="IPR002893">
    <property type="entry name" value="Znf_MYND"/>
</dbReference>
<dbReference type="PROSITE" id="PS50865">
    <property type="entry name" value="ZF_MYND_2"/>
    <property type="match status" value="1"/>
</dbReference>
<protein>
    <recommendedName>
        <fullName evidence="5">MYND-type domain-containing protein</fullName>
    </recommendedName>
</protein>
<feature type="domain" description="MYND-type" evidence="5">
    <location>
        <begin position="49"/>
        <end position="96"/>
    </location>
</feature>
<name>J0WSJ5_AURST</name>
<gene>
    <name evidence="6" type="ORF">AURDEDRAFT_117443</name>
</gene>
<dbReference type="InParanoid" id="J0WSJ5"/>
<evidence type="ECO:0000256" key="1">
    <source>
        <dbReference type="ARBA" id="ARBA00022723"/>
    </source>
</evidence>
<reference evidence="7" key="1">
    <citation type="journal article" date="2012" name="Science">
        <title>The Paleozoic origin of enzymatic lignin decomposition reconstructed from 31 fungal genomes.</title>
        <authorList>
            <person name="Floudas D."/>
            <person name="Binder M."/>
            <person name="Riley R."/>
            <person name="Barry K."/>
            <person name="Blanchette R.A."/>
            <person name="Henrissat B."/>
            <person name="Martinez A.T."/>
            <person name="Otillar R."/>
            <person name="Spatafora J.W."/>
            <person name="Yadav J.S."/>
            <person name="Aerts A."/>
            <person name="Benoit I."/>
            <person name="Boyd A."/>
            <person name="Carlson A."/>
            <person name="Copeland A."/>
            <person name="Coutinho P.M."/>
            <person name="de Vries R.P."/>
            <person name="Ferreira P."/>
            <person name="Findley K."/>
            <person name="Foster B."/>
            <person name="Gaskell J."/>
            <person name="Glotzer D."/>
            <person name="Gorecki P."/>
            <person name="Heitman J."/>
            <person name="Hesse C."/>
            <person name="Hori C."/>
            <person name="Igarashi K."/>
            <person name="Jurgens J.A."/>
            <person name="Kallen N."/>
            <person name="Kersten P."/>
            <person name="Kohler A."/>
            <person name="Kuees U."/>
            <person name="Kumar T.K.A."/>
            <person name="Kuo A."/>
            <person name="LaButti K."/>
            <person name="Larrondo L.F."/>
            <person name="Lindquist E."/>
            <person name="Ling A."/>
            <person name="Lombard V."/>
            <person name="Lucas S."/>
            <person name="Lundell T."/>
            <person name="Martin R."/>
            <person name="McLaughlin D.J."/>
            <person name="Morgenstern I."/>
            <person name="Morin E."/>
            <person name="Murat C."/>
            <person name="Nagy L.G."/>
            <person name="Nolan M."/>
            <person name="Ohm R.A."/>
            <person name="Patyshakuliyeva A."/>
            <person name="Rokas A."/>
            <person name="Ruiz-Duenas F.J."/>
            <person name="Sabat G."/>
            <person name="Salamov A."/>
            <person name="Samejima M."/>
            <person name="Schmutz J."/>
            <person name="Slot J.C."/>
            <person name="St John F."/>
            <person name="Stenlid J."/>
            <person name="Sun H."/>
            <person name="Sun S."/>
            <person name="Syed K."/>
            <person name="Tsang A."/>
            <person name="Wiebenga A."/>
            <person name="Young D."/>
            <person name="Pisabarro A."/>
            <person name="Eastwood D.C."/>
            <person name="Martin F."/>
            <person name="Cullen D."/>
            <person name="Grigoriev I.V."/>
            <person name="Hibbett D.S."/>
        </authorList>
    </citation>
    <scope>NUCLEOTIDE SEQUENCE [LARGE SCALE GENOMIC DNA]</scope>
    <source>
        <strain evidence="7">TFB10046</strain>
    </source>
</reference>
<dbReference type="EMBL" id="JH687902">
    <property type="protein sequence ID" value="EJD35145.1"/>
    <property type="molecule type" value="Genomic_DNA"/>
</dbReference>
<dbReference type="AlphaFoldDB" id="J0WSJ5"/>
<dbReference type="KEGG" id="adl:AURDEDRAFT_117443"/>
<organism evidence="6 7">
    <name type="scientific">Auricularia subglabra (strain TFB-10046 / SS5)</name>
    <name type="common">White-rot fungus</name>
    <name type="synonym">Auricularia delicata (strain TFB10046)</name>
    <dbReference type="NCBI Taxonomy" id="717982"/>
    <lineage>
        <taxon>Eukaryota</taxon>
        <taxon>Fungi</taxon>
        <taxon>Dikarya</taxon>
        <taxon>Basidiomycota</taxon>
        <taxon>Agaricomycotina</taxon>
        <taxon>Agaricomycetes</taxon>
        <taxon>Auriculariales</taxon>
        <taxon>Auriculariaceae</taxon>
        <taxon>Auricularia</taxon>
    </lineage>
</organism>
<evidence type="ECO:0000256" key="3">
    <source>
        <dbReference type="ARBA" id="ARBA00022833"/>
    </source>
</evidence>
<dbReference type="GO" id="GO:0008270">
    <property type="term" value="F:zinc ion binding"/>
    <property type="evidence" value="ECO:0007669"/>
    <property type="project" value="UniProtKB-KW"/>
</dbReference>
<dbReference type="OrthoDB" id="341421at2759"/>
<dbReference type="SUPFAM" id="SSF144232">
    <property type="entry name" value="HIT/MYND zinc finger-like"/>
    <property type="match status" value="1"/>
</dbReference>
<accession>J0WSJ5</accession>
<evidence type="ECO:0000256" key="2">
    <source>
        <dbReference type="ARBA" id="ARBA00022771"/>
    </source>
</evidence>
<keyword evidence="2 4" id="KW-0863">Zinc-finger</keyword>
<dbReference type="Gene3D" id="6.10.140.2220">
    <property type="match status" value="1"/>
</dbReference>
<proteinExistence type="predicted"/>
<evidence type="ECO:0000313" key="6">
    <source>
        <dbReference type="EMBL" id="EJD35145.1"/>
    </source>
</evidence>
<sequence>MTLRGCVAFFRERLGLLAQGESPGDQRAALIVLLHRSLARRALSRMCGNHACGMTEASSAVKHKFQRCGRCMFTLYCSRNCQRQDWAEGVTHKSVCPLLSRIAAATGNFANYDGFEVAFLSCGFEREEENLLFRWAIAGHDDVPVPTMS</sequence>
<evidence type="ECO:0000313" key="7">
    <source>
        <dbReference type="Proteomes" id="UP000006514"/>
    </source>
</evidence>
<keyword evidence="7" id="KW-1185">Reference proteome</keyword>
<evidence type="ECO:0000259" key="5">
    <source>
        <dbReference type="PROSITE" id="PS50865"/>
    </source>
</evidence>
<dbReference type="Proteomes" id="UP000006514">
    <property type="component" value="Unassembled WGS sequence"/>
</dbReference>
<dbReference type="Pfam" id="PF01753">
    <property type="entry name" value="zf-MYND"/>
    <property type="match status" value="1"/>
</dbReference>